<evidence type="ECO:0000313" key="1">
    <source>
        <dbReference type="EMBL" id="RZS65606.1"/>
    </source>
</evidence>
<organism evidence="1 2">
    <name type="scientific">Pseudobacter ginsenosidimutans</name>
    <dbReference type="NCBI Taxonomy" id="661488"/>
    <lineage>
        <taxon>Bacteria</taxon>
        <taxon>Pseudomonadati</taxon>
        <taxon>Bacteroidota</taxon>
        <taxon>Chitinophagia</taxon>
        <taxon>Chitinophagales</taxon>
        <taxon>Chitinophagaceae</taxon>
        <taxon>Pseudobacter</taxon>
    </lineage>
</organism>
<name>A0A4Q7MC37_9BACT</name>
<proteinExistence type="predicted"/>
<dbReference type="EMBL" id="SGXA01000005">
    <property type="protein sequence ID" value="RZS65606.1"/>
    <property type="molecule type" value="Genomic_DNA"/>
</dbReference>
<dbReference type="Proteomes" id="UP000293874">
    <property type="component" value="Unassembled WGS sequence"/>
</dbReference>
<dbReference type="AlphaFoldDB" id="A0A4Q7MC37"/>
<reference evidence="1 2" key="1">
    <citation type="submission" date="2019-02" db="EMBL/GenBank/DDBJ databases">
        <title>Genomic Encyclopedia of Type Strains, Phase IV (KMG-IV): sequencing the most valuable type-strain genomes for metagenomic binning, comparative biology and taxonomic classification.</title>
        <authorList>
            <person name="Goeker M."/>
        </authorList>
    </citation>
    <scope>NUCLEOTIDE SEQUENCE [LARGE SCALE GENOMIC DNA]</scope>
    <source>
        <strain evidence="1 2">DSM 18116</strain>
    </source>
</reference>
<accession>A0A4Q7MC37</accession>
<sequence>MGIFDKLKKLLEPKYEFDNAPKVIPDAVYKQQFFNRKEWMGQFELNGKTFFRISYYGQLHEKHNNLITGTSFAPALVLATEPESATSFVLFDGCRHGYDAMFSDEYMEEQINNRPADNIYTDSSGNELFELQMRLKYNYDFDDEFGHEVDENGMLELPGGIKRPFETVKWNGFDSIIVLAKNREGKIIPILIEETG</sequence>
<dbReference type="RefSeq" id="WP_130544259.1">
    <property type="nucleotide sequence ID" value="NZ_CP042431.1"/>
</dbReference>
<evidence type="ECO:0000313" key="2">
    <source>
        <dbReference type="Proteomes" id="UP000293874"/>
    </source>
</evidence>
<gene>
    <name evidence="1" type="ORF">EV199_5781</name>
</gene>
<protein>
    <submittedName>
        <fullName evidence="1">Uncharacterized protein</fullName>
    </submittedName>
</protein>
<comment type="caution">
    <text evidence="1">The sequence shown here is derived from an EMBL/GenBank/DDBJ whole genome shotgun (WGS) entry which is preliminary data.</text>
</comment>
<keyword evidence="2" id="KW-1185">Reference proteome</keyword>
<dbReference type="OrthoDB" id="7066494at2"/>